<dbReference type="InterPro" id="IPR007197">
    <property type="entry name" value="rSAM"/>
</dbReference>
<protein>
    <submittedName>
        <fullName evidence="8">Pyruvate formate lyase activating enzyme</fullName>
    </submittedName>
</protein>
<dbReference type="Pfam" id="PF04055">
    <property type="entry name" value="Radical_SAM"/>
    <property type="match status" value="1"/>
</dbReference>
<dbReference type="PROSITE" id="PS51918">
    <property type="entry name" value="RADICAL_SAM"/>
    <property type="match status" value="1"/>
</dbReference>
<keyword evidence="8" id="KW-0456">Lyase</keyword>
<dbReference type="PANTHER" id="PTHR30352:SF5">
    <property type="entry name" value="PYRUVATE FORMATE-LYASE 1-ACTIVATING ENZYME"/>
    <property type="match status" value="1"/>
</dbReference>
<evidence type="ECO:0000313" key="9">
    <source>
        <dbReference type="Proteomes" id="UP000543224"/>
    </source>
</evidence>
<dbReference type="InterPro" id="IPR058240">
    <property type="entry name" value="rSAM_sf"/>
</dbReference>
<keyword evidence="6" id="KW-0411">Iron-sulfur</keyword>
<dbReference type="AlphaFoldDB" id="A0A6V8P181"/>
<evidence type="ECO:0000256" key="3">
    <source>
        <dbReference type="ARBA" id="ARBA00022691"/>
    </source>
</evidence>
<evidence type="ECO:0000256" key="1">
    <source>
        <dbReference type="ARBA" id="ARBA00001966"/>
    </source>
</evidence>
<accession>A0A6V8P181</accession>
<keyword evidence="5" id="KW-0408">Iron</keyword>
<dbReference type="GO" id="GO:0051539">
    <property type="term" value="F:4 iron, 4 sulfur cluster binding"/>
    <property type="evidence" value="ECO:0007669"/>
    <property type="project" value="UniProtKB-KW"/>
</dbReference>
<comment type="caution">
    <text evidence="8">The sequence shown here is derived from an EMBL/GenBank/DDBJ whole genome shotgun (WGS) entry which is preliminary data.</text>
</comment>
<keyword evidence="8" id="KW-0670">Pyruvate</keyword>
<dbReference type="PANTHER" id="PTHR30352">
    <property type="entry name" value="PYRUVATE FORMATE-LYASE-ACTIVATING ENZYME"/>
    <property type="match status" value="1"/>
</dbReference>
<dbReference type="InterPro" id="IPR013785">
    <property type="entry name" value="Aldolase_TIM"/>
</dbReference>
<organism evidence="8 9">
    <name type="scientific">Candidatus Hakubella thermalkaliphila</name>
    <dbReference type="NCBI Taxonomy" id="2754717"/>
    <lineage>
        <taxon>Bacteria</taxon>
        <taxon>Bacillati</taxon>
        <taxon>Actinomycetota</taxon>
        <taxon>Actinomycetota incertae sedis</taxon>
        <taxon>Candidatus Hakubellales</taxon>
        <taxon>Candidatus Hakubellaceae</taxon>
        <taxon>Candidatus Hakubella</taxon>
    </lineage>
</organism>
<evidence type="ECO:0000256" key="4">
    <source>
        <dbReference type="ARBA" id="ARBA00022723"/>
    </source>
</evidence>
<keyword evidence="3" id="KW-0949">S-adenosyl-L-methionine</keyword>
<feature type="non-terminal residue" evidence="8">
    <location>
        <position position="220"/>
    </location>
</feature>
<dbReference type="InterPro" id="IPR034457">
    <property type="entry name" value="Organic_radical-activating"/>
</dbReference>
<dbReference type="SUPFAM" id="SSF102114">
    <property type="entry name" value="Radical SAM enzymes"/>
    <property type="match status" value="1"/>
</dbReference>
<dbReference type="EMBL" id="BLRX01000483">
    <property type="protein sequence ID" value="GFP26269.1"/>
    <property type="molecule type" value="Genomic_DNA"/>
</dbReference>
<gene>
    <name evidence="8" type="ORF">HKBW3S25_01760</name>
</gene>
<dbReference type="GO" id="GO:0016829">
    <property type="term" value="F:lyase activity"/>
    <property type="evidence" value="ECO:0007669"/>
    <property type="project" value="UniProtKB-KW"/>
</dbReference>
<proteinExistence type="predicted"/>
<dbReference type="CDD" id="cd01335">
    <property type="entry name" value="Radical_SAM"/>
    <property type="match status" value="1"/>
</dbReference>
<dbReference type="Proteomes" id="UP000543224">
    <property type="component" value="Unassembled WGS sequence"/>
</dbReference>
<feature type="non-terminal residue" evidence="8">
    <location>
        <position position="1"/>
    </location>
</feature>
<evidence type="ECO:0000256" key="2">
    <source>
        <dbReference type="ARBA" id="ARBA00022485"/>
    </source>
</evidence>
<dbReference type="Gene3D" id="3.20.20.70">
    <property type="entry name" value="Aldolase class I"/>
    <property type="match status" value="1"/>
</dbReference>
<evidence type="ECO:0000256" key="5">
    <source>
        <dbReference type="ARBA" id="ARBA00023004"/>
    </source>
</evidence>
<feature type="domain" description="Radical SAM core" evidence="7">
    <location>
        <begin position="1"/>
        <end position="209"/>
    </location>
</feature>
<dbReference type="GO" id="GO:0046872">
    <property type="term" value="F:metal ion binding"/>
    <property type="evidence" value="ECO:0007669"/>
    <property type="project" value="UniProtKB-KW"/>
</dbReference>
<reference evidence="8 9" key="1">
    <citation type="journal article" date="2020" name="Front. Microbiol.">
        <title>Single-cell genomics of novel Actinobacteria with the Wood-Ljungdahl pathway discovered in a serpentinizing system.</title>
        <authorList>
            <person name="Merino N."/>
            <person name="Kawai M."/>
            <person name="Boyd E.S."/>
            <person name="Colman D.R."/>
            <person name="McGlynn S.E."/>
            <person name="Nealson K.H."/>
            <person name="Kurokawa K."/>
            <person name="Hongoh Y."/>
        </authorList>
    </citation>
    <scope>NUCLEOTIDE SEQUENCE [LARGE SCALE GENOMIC DNA]</scope>
    <source>
        <strain evidence="8 9">S25</strain>
    </source>
</reference>
<evidence type="ECO:0000313" key="8">
    <source>
        <dbReference type="EMBL" id="GFP26269.1"/>
    </source>
</evidence>
<keyword evidence="2" id="KW-0004">4Fe-4S</keyword>
<keyword evidence="4" id="KW-0479">Metal-binding</keyword>
<comment type="cofactor">
    <cofactor evidence="1">
        <name>[4Fe-4S] cluster</name>
        <dbReference type="ChEBI" id="CHEBI:49883"/>
    </cofactor>
</comment>
<evidence type="ECO:0000256" key="6">
    <source>
        <dbReference type="ARBA" id="ARBA00023014"/>
    </source>
</evidence>
<name>A0A6V8P181_9ACTN</name>
<sequence>KILSIGTAGWNLSCGFCQNWQLATRAPGVESVRLIPMELKALLESYSEQNPLGIAFTYSEPGIWYEYVLDTAILAHKWGYKNVLVTNGFLNEAPLEELLPHIDAFNIDLKAFNEDYYSRYCGGRLAPVLRYVEMAAAAAHIELTYLVIPTLNDSEADIRRFSAWVAELSPAIPVHFSRYFPQHKFTLPATPVVLIEKIVAIAREKLSYVYLGNLPGHKLA</sequence>
<evidence type="ECO:0000259" key="7">
    <source>
        <dbReference type="PROSITE" id="PS51918"/>
    </source>
</evidence>